<dbReference type="InterPro" id="IPR001387">
    <property type="entry name" value="Cro/C1-type_HTH"/>
</dbReference>
<gene>
    <name evidence="3" type="ORF">GSY63_03510</name>
</gene>
<feature type="domain" description="HTH cro/C1-type" evidence="2">
    <location>
        <begin position="13"/>
        <end position="67"/>
    </location>
</feature>
<accession>A0A965ZEA5</accession>
<protein>
    <submittedName>
        <fullName evidence="3">Helix-turn-helix domain-containing protein</fullName>
    </submittedName>
</protein>
<dbReference type="AlphaFoldDB" id="A0A965ZEA5"/>
<dbReference type="PANTHER" id="PTHR46558:SF4">
    <property type="entry name" value="DNA-BIDING PHAGE PROTEIN"/>
    <property type="match status" value="1"/>
</dbReference>
<sequence>MANKHIFTFGEFIKQRRKSSELSQTELADKLGIERAHLSRIETGKKKFKVEKLESLALVLRIDLAELKKEFYSDVFAEQICIHNCPEGVLEITRQKIANIRSSINGYLVEPLVTMD</sequence>
<evidence type="ECO:0000313" key="3">
    <source>
        <dbReference type="EMBL" id="NCD68414.1"/>
    </source>
</evidence>
<dbReference type="RefSeq" id="WP_166584441.1">
    <property type="nucleotide sequence ID" value="NZ_WWEO01000038.1"/>
</dbReference>
<dbReference type="Proteomes" id="UP000638732">
    <property type="component" value="Unassembled WGS sequence"/>
</dbReference>
<dbReference type="PROSITE" id="PS50943">
    <property type="entry name" value="HTH_CROC1"/>
    <property type="match status" value="1"/>
</dbReference>
<dbReference type="PANTHER" id="PTHR46558">
    <property type="entry name" value="TRACRIPTIONAL REGULATORY PROTEIN-RELATED-RELATED"/>
    <property type="match status" value="1"/>
</dbReference>
<name>A0A965ZEA5_9SPHI</name>
<reference evidence="3" key="2">
    <citation type="submission" date="2020-10" db="EMBL/GenBank/DDBJ databases">
        <title>Mucilaginibacter sp. nov., isolated from soil.</title>
        <authorList>
            <person name="Jeon C.O."/>
        </authorList>
    </citation>
    <scope>NUCLEOTIDE SEQUENCE</scope>
    <source>
        <strain evidence="3">R11</strain>
    </source>
</reference>
<dbReference type="EMBL" id="WWEO01000038">
    <property type="protein sequence ID" value="NCD68414.1"/>
    <property type="molecule type" value="Genomic_DNA"/>
</dbReference>
<dbReference type="InterPro" id="IPR010982">
    <property type="entry name" value="Lambda_DNA-bd_dom_sf"/>
</dbReference>
<organism evidence="3 4">
    <name type="scientific">Mucilaginibacter agri</name>
    <dbReference type="NCBI Taxonomy" id="2695265"/>
    <lineage>
        <taxon>Bacteria</taxon>
        <taxon>Pseudomonadati</taxon>
        <taxon>Bacteroidota</taxon>
        <taxon>Sphingobacteriia</taxon>
        <taxon>Sphingobacteriales</taxon>
        <taxon>Sphingobacteriaceae</taxon>
        <taxon>Mucilaginibacter</taxon>
    </lineage>
</organism>
<dbReference type="GO" id="GO:0003677">
    <property type="term" value="F:DNA binding"/>
    <property type="evidence" value="ECO:0007669"/>
    <property type="project" value="UniProtKB-KW"/>
</dbReference>
<reference evidence="3" key="1">
    <citation type="submission" date="2020-01" db="EMBL/GenBank/DDBJ databases">
        <authorList>
            <person name="Seo Y.L."/>
        </authorList>
    </citation>
    <scope>NUCLEOTIDE SEQUENCE</scope>
    <source>
        <strain evidence="3">R11</strain>
    </source>
</reference>
<keyword evidence="1" id="KW-0238">DNA-binding</keyword>
<proteinExistence type="predicted"/>
<dbReference type="Pfam" id="PF01381">
    <property type="entry name" value="HTH_3"/>
    <property type="match status" value="1"/>
</dbReference>
<comment type="caution">
    <text evidence="3">The sequence shown here is derived from an EMBL/GenBank/DDBJ whole genome shotgun (WGS) entry which is preliminary data.</text>
</comment>
<dbReference type="SUPFAM" id="SSF47413">
    <property type="entry name" value="lambda repressor-like DNA-binding domains"/>
    <property type="match status" value="1"/>
</dbReference>
<dbReference type="SMART" id="SM00530">
    <property type="entry name" value="HTH_XRE"/>
    <property type="match status" value="1"/>
</dbReference>
<dbReference type="Gene3D" id="1.10.260.40">
    <property type="entry name" value="lambda repressor-like DNA-binding domains"/>
    <property type="match status" value="1"/>
</dbReference>
<dbReference type="CDD" id="cd00093">
    <property type="entry name" value="HTH_XRE"/>
    <property type="match status" value="1"/>
</dbReference>
<evidence type="ECO:0000259" key="2">
    <source>
        <dbReference type="PROSITE" id="PS50943"/>
    </source>
</evidence>
<evidence type="ECO:0000313" key="4">
    <source>
        <dbReference type="Proteomes" id="UP000638732"/>
    </source>
</evidence>
<keyword evidence="4" id="KW-1185">Reference proteome</keyword>
<evidence type="ECO:0000256" key="1">
    <source>
        <dbReference type="ARBA" id="ARBA00023125"/>
    </source>
</evidence>